<feature type="transmembrane region" description="Helical" evidence="6">
    <location>
        <begin position="243"/>
        <end position="265"/>
    </location>
</feature>
<feature type="transmembrane region" description="Helical" evidence="6">
    <location>
        <begin position="123"/>
        <end position="146"/>
    </location>
</feature>
<dbReference type="PANTHER" id="PTHR11101:SF80">
    <property type="entry name" value="PHOSPHATE TRANSPORTER"/>
    <property type="match status" value="1"/>
</dbReference>
<dbReference type="GO" id="GO:0035435">
    <property type="term" value="P:phosphate ion transmembrane transport"/>
    <property type="evidence" value="ECO:0007669"/>
    <property type="project" value="TreeGrafter"/>
</dbReference>
<protein>
    <submittedName>
        <fullName evidence="7">Inorganic phosphate transporter</fullName>
    </submittedName>
</protein>
<evidence type="ECO:0000256" key="4">
    <source>
        <dbReference type="ARBA" id="ARBA00022989"/>
    </source>
</evidence>
<keyword evidence="4 6" id="KW-1133">Transmembrane helix</keyword>
<feature type="transmembrane region" description="Helical" evidence="6">
    <location>
        <begin position="204"/>
        <end position="231"/>
    </location>
</feature>
<dbReference type="Pfam" id="PF01384">
    <property type="entry name" value="PHO4"/>
    <property type="match status" value="1"/>
</dbReference>
<feature type="transmembrane region" description="Helical" evidence="6">
    <location>
        <begin position="166"/>
        <end position="184"/>
    </location>
</feature>
<feature type="transmembrane region" description="Helical" evidence="6">
    <location>
        <begin position="285"/>
        <end position="304"/>
    </location>
</feature>
<dbReference type="KEGG" id="fes:HER31_11475"/>
<keyword evidence="2" id="KW-0813">Transport</keyword>
<evidence type="ECO:0000256" key="1">
    <source>
        <dbReference type="ARBA" id="ARBA00004141"/>
    </source>
</evidence>
<evidence type="ECO:0000313" key="8">
    <source>
        <dbReference type="Proteomes" id="UP000501602"/>
    </source>
</evidence>
<dbReference type="Proteomes" id="UP000501602">
    <property type="component" value="Chromosome"/>
</dbReference>
<evidence type="ECO:0000256" key="5">
    <source>
        <dbReference type="ARBA" id="ARBA00023136"/>
    </source>
</evidence>
<evidence type="ECO:0000256" key="2">
    <source>
        <dbReference type="ARBA" id="ARBA00022448"/>
    </source>
</evidence>
<evidence type="ECO:0000256" key="3">
    <source>
        <dbReference type="ARBA" id="ARBA00022692"/>
    </source>
</evidence>
<dbReference type="RefSeq" id="WP_168660710.1">
    <property type="nucleotide sequence ID" value="NZ_CP051180.1"/>
</dbReference>
<dbReference type="InterPro" id="IPR001204">
    <property type="entry name" value="Phos_transporter"/>
</dbReference>
<keyword evidence="3 6" id="KW-0812">Transmembrane</keyword>
<proteinExistence type="predicted"/>
<comment type="subcellular location">
    <subcellularLocation>
        <location evidence="1">Membrane</location>
        <topology evidence="1">Multi-pass membrane protein</topology>
    </subcellularLocation>
</comment>
<sequence>MDISIIIFLSSGLFLGWSLGANDAANVFGTAVGSRMIRFGTAALICSIMVILGAVISGAGASHTLGSLGQITAMGGAFTVALSAALTVYLMTKWGLPVSTGQAIVGAIIGWNLFSHTETDSAVLTKIVTTWMVCPLLSFVTAIMLYKLLAGIINQTRPGLFALDNWTRIGLLLAGAFGSYSLGANNIANVMGVFVPSAPFATKFILGVEFTAVMQLFLLGGIAISVGVYTYSKRVMMTVGDSLIPMTPLTAFVVVMSHSIVLFLFSSQGLSDLLANNGLPTIPLVPVSSSQAVIGAVIGVGMLKRLPIQWATLGRVVTGWCFTPIIAALGCWLCLYFVQNIFSVAVI</sequence>
<name>A0A6H1UFS2_9GAMM</name>
<dbReference type="EMBL" id="CP051180">
    <property type="protein sequence ID" value="QIZ77450.1"/>
    <property type="molecule type" value="Genomic_DNA"/>
</dbReference>
<dbReference type="GO" id="GO:0016020">
    <property type="term" value="C:membrane"/>
    <property type="evidence" value="ECO:0007669"/>
    <property type="project" value="UniProtKB-SubCell"/>
</dbReference>
<keyword evidence="8" id="KW-1185">Reference proteome</keyword>
<evidence type="ECO:0000313" key="7">
    <source>
        <dbReference type="EMBL" id="QIZ77450.1"/>
    </source>
</evidence>
<dbReference type="PANTHER" id="PTHR11101">
    <property type="entry name" value="PHOSPHATE TRANSPORTER"/>
    <property type="match status" value="1"/>
</dbReference>
<accession>A0A6H1UFS2</accession>
<feature type="transmembrane region" description="Helical" evidence="6">
    <location>
        <begin position="36"/>
        <end position="59"/>
    </location>
</feature>
<feature type="transmembrane region" description="Helical" evidence="6">
    <location>
        <begin position="71"/>
        <end position="91"/>
    </location>
</feature>
<evidence type="ECO:0000256" key="6">
    <source>
        <dbReference type="SAM" id="Phobius"/>
    </source>
</evidence>
<gene>
    <name evidence="7" type="ORF">HER31_11475</name>
</gene>
<dbReference type="AlphaFoldDB" id="A0A6H1UFS2"/>
<reference evidence="7 8" key="1">
    <citation type="submission" date="2020-04" db="EMBL/GenBank/DDBJ databases">
        <title>Ferrimonas sp. S7 isolated from sea water.</title>
        <authorList>
            <person name="Bae S.S."/>
            <person name="Baek K."/>
        </authorList>
    </citation>
    <scope>NUCLEOTIDE SEQUENCE [LARGE SCALE GENOMIC DNA]</scope>
    <source>
        <strain evidence="7 8">S7</strain>
    </source>
</reference>
<feature type="transmembrane region" description="Helical" evidence="6">
    <location>
        <begin position="316"/>
        <end position="338"/>
    </location>
</feature>
<dbReference type="GO" id="GO:0005315">
    <property type="term" value="F:phosphate transmembrane transporter activity"/>
    <property type="evidence" value="ECO:0007669"/>
    <property type="project" value="InterPro"/>
</dbReference>
<organism evidence="7 8">
    <name type="scientific">Ferrimonas lipolytica</name>
    <dbReference type="NCBI Taxonomy" id="2724191"/>
    <lineage>
        <taxon>Bacteria</taxon>
        <taxon>Pseudomonadati</taxon>
        <taxon>Pseudomonadota</taxon>
        <taxon>Gammaproteobacteria</taxon>
        <taxon>Alteromonadales</taxon>
        <taxon>Ferrimonadaceae</taxon>
        <taxon>Ferrimonas</taxon>
    </lineage>
</organism>
<keyword evidence="5 6" id="KW-0472">Membrane</keyword>